<reference evidence="1" key="1">
    <citation type="submission" date="2022-04" db="EMBL/GenBank/DDBJ databases">
        <title>Carnegiea gigantea Genome sequencing and assembly v2.</title>
        <authorList>
            <person name="Copetti D."/>
            <person name="Sanderson M.J."/>
            <person name="Burquez A."/>
            <person name="Wojciechowski M.F."/>
        </authorList>
    </citation>
    <scope>NUCLEOTIDE SEQUENCE</scope>
    <source>
        <strain evidence="1">SGP5-SGP5p</strain>
        <tissue evidence="1">Aerial part</tissue>
    </source>
</reference>
<evidence type="ECO:0000313" key="1">
    <source>
        <dbReference type="EMBL" id="KAJ8422158.1"/>
    </source>
</evidence>
<dbReference type="OrthoDB" id="1435853at2759"/>
<comment type="caution">
    <text evidence="1">The sequence shown here is derived from an EMBL/GenBank/DDBJ whole genome shotgun (WGS) entry which is preliminary data.</text>
</comment>
<name>A0A9Q1GLE8_9CARY</name>
<gene>
    <name evidence="1" type="ORF">Cgig2_016378</name>
</gene>
<protein>
    <recommendedName>
        <fullName evidence="3">DUF4283 domain-containing protein</fullName>
    </recommendedName>
</protein>
<organism evidence="1 2">
    <name type="scientific">Carnegiea gigantea</name>
    <dbReference type="NCBI Taxonomy" id="171969"/>
    <lineage>
        <taxon>Eukaryota</taxon>
        <taxon>Viridiplantae</taxon>
        <taxon>Streptophyta</taxon>
        <taxon>Embryophyta</taxon>
        <taxon>Tracheophyta</taxon>
        <taxon>Spermatophyta</taxon>
        <taxon>Magnoliopsida</taxon>
        <taxon>eudicotyledons</taxon>
        <taxon>Gunneridae</taxon>
        <taxon>Pentapetalae</taxon>
        <taxon>Caryophyllales</taxon>
        <taxon>Cactineae</taxon>
        <taxon>Cactaceae</taxon>
        <taxon>Cactoideae</taxon>
        <taxon>Echinocereeae</taxon>
        <taxon>Carnegiea</taxon>
    </lineage>
</organism>
<evidence type="ECO:0000313" key="2">
    <source>
        <dbReference type="Proteomes" id="UP001153076"/>
    </source>
</evidence>
<keyword evidence="2" id="KW-1185">Reference proteome</keyword>
<dbReference type="EMBL" id="JAKOGI010002368">
    <property type="protein sequence ID" value="KAJ8422158.1"/>
    <property type="molecule type" value="Genomic_DNA"/>
</dbReference>
<proteinExistence type="predicted"/>
<dbReference type="PANTHER" id="PTHR31286">
    <property type="entry name" value="GLYCINE-RICH CELL WALL STRUCTURAL PROTEIN 1.8-LIKE"/>
    <property type="match status" value="1"/>
</dbReference>
<dbReference type="InterPro" id="IPR040256">
    <property type="entry name" value="At4g02000-like"/>
</dbReference>
<accession>A0A9Q1GLE8</accession>
<dbReference type="PANTHER" id="PTHR31286:SF99">
    <property type="entry name" value="DUF4283 DOMAIN-CONTAINING PROTEIN"/>
    <property type="match status" value="1"/>
</dbReference>
<dbReference type="AlphaFoldDB" id="A0A9Q1GLE8"/>
<evidence type="ECO:0008006" key="3">
    <source>
        <dbReference type="Google" id="ProtNLM"/>
    </source>
</evidence>
<sequence length="252" mass="29215">MKESSIWCSNEYDDVLEDNESLEEEDPTCPTILLTAQEKRMLQEPWKDALIVKLFDKGVAYMQLKKEAEDQMGTQRLTYREDYEHVLMDDPWMIGDSYLVIRERVPNFTPEEDKIMKLTTWVRIPKLGVEYFNKHILLNKIDSIIGTVLKLANTTANVEQGPILVVSKQKGYVSEVGMITGIVAKPKDSKRRRFNRIEVLQHEEGEWITKPDRVRDMDEPATCKKRVGVGSRKLKPLKEFDSSHGQCSMTKY</sequence>
<dbReference type="Proteomes" id="UP001153076">
    <property type="component" value="Unassembled WGS sequence"/>
</dbReference>